<keyword evidence="1" id="KW-1133">Transmembrane helix</keyword>
<gene>
    <name evidence="2" type="ORF">RHIMIDRAFT_300196</name>
</gene>
<organism evidence="2 3">
    <name type="scientific">Rhizopus microsporus ATCC 52813</name>
    <dbReference type="NCBI Taxonomy" id="1340429"/>
    <lineage>
        <taxon>Eukaryota</taxon>
        <taxon>Fungi</taxon>
        <taxon>Fungi incertae sedis</taxon>
        <taxon>Mucoromycota</taxon>
        <taxon>Mucoromycotina</taxon>
        <taxon>Mucoromycetes</taxon>
        <taxon>Mucorales</taxon>
        <taxon>Mucorineae</taxon>
        <taxon>Rhizopodaceae</taxon>
        <taxon>Rhizopus</taxon>
    </lineage>
</organism>
<dbReference type="Proteomes" id="UP000242254">
    <property type="component" value="Unassembled WGS sequence"/>
</dbReference>
<feature type="transmembrane region" description="Helical" evidence="1">
    <location>
        <begin position="6"/>
        <end position="25"/>
    </location>
</feature>
<dbReference type="RefSeq" id="XP_023462830.1">
    <property type="nucleotide sequence ID" value="XM_023614344.1"/>
</dbReference>
<keyword evidence="3" id="KW-1185">Reference proteome</keyword>
<sequence length="101" mass="12048">MDNANHFLSVTIILMIILSQLHISYNQNYYSIVEKKPGIVYREFRRLNTGYVKRTIDLYIGIRDTPPYLVLGYNHQKEFIEYSKPEDAKETSEPYYIYSSR</sequence>
<evidence type="ECO:0000313" key="2">
    <source>
        <dbReference type="EMBL" id="PHZ09122.1"/>
    </source>
</evidence>
<dbReference type="EMBL" id="KZ303860">
    <property type="protein sequence ID" value="PHZ09122.1"/>
    <property type="molecule type" value="Genomic_DNA"/>
</dbReference>
<keyword evidence="1" id="KW-0812">Transmembrane</keyword>
<accession>A0A2G4SK47</accession>
<dbReference type="AlphaFoldDB" id="A0A2G4SK47"/>
<reference evidence="2 3" key="1">
    <citation type="journal article" date="2016" name="Proc. Natl. Acad. Sci. U.S.A.">
        <title>Lipid metabolic changes in an early divergent fungus govern the establishment of a mutualistic symbiosis with endobacteria.</title>
        <authorList>
            <person name="Lastovetsky O.A."/>
            <person name="Gaspar M.L."/>
            <person name="Mondo S.J."/>
            <person name="LaButti K.M."/>
            <person name="Sandor L."/>
            <person name="Grigoriev I.V."/>
            <person name="Henry S.A."/>
            <person name="Pawlowska T.E."/>
        </authorList>
    </citation>
    <scope>NUCLEOTIDE SEQUENCE [LARGE SCALE GENOMIC DNA]</scope>
    <source>
        <strain evidence="2 3">ATCC 52813</strain>
    </source>
</reference>
<name>A0A2G4SK47_RHIZD</name>
<keyword evidence="1" id="KW-0472">Membrane</keyword>
<evidence type="ECO:0000256" key="1">
    <source>
        <dbReference type="SAM" id="Phobius"/>
    </source>
</evidence>
<dbReference type="GeneID" id="35445333"/>
<protein>
    <submittedName>
        <fullName evidence="2">Uncharacterized protein</fullName>
    </submittedName>
</protein>
<proteinExistence type="predicted"/>
<evidence type="ECO:0000313" key="3">
    <source>
        <dbReference type="Proteomes" id="UP000242254"/>
    </source>
</evidence>